<dbReference type="CDD" id="cd00609">
    <property type="entry name" value="AAT_like"/>
    <property type="match status" value="1"/>
</dbReference>
<dbReference type="InterPro" id="IPR015424">
    <property type="entry name" value="PyrdxlP-dep_Trfase"/>
</dbReference>
<comment type="similarity">
    <text evidence="2 6">Belongs to the class-I pyridoxal-phosphate-dependent aminotransferase family.</text>
</comment>
<organism evidence="8 9">
    <name type="scientific">Rikenella microfusus</name>
    <dbReference type="NCBI Taxonomy" id="28139"/>
    <lineage>
        <taxon>Bacteria</taxon>
        <taxon>Pseudomonadati</taxon>
        <taxon>Bacteroidota</taxon>
        <taxon>Bacteroidia</taxon>
        <taxon>Bacteroidales</taxon>
        <taxon>Rikenellaceae</taxon>
        <taxon>Rikenella</taxon>
    </lineage>
</organism>
<dbReference type="InterPro" id="IPR004839">
    <property type="entry name" value="Aminotransferase_I/II_large"/>
</dbReference>
<comment type="cofactor">
    <cofactor evidence="1 6">
        <name>pyridoxal 5'-phosphate</name>
        <dbReference type="ChEBI" id="CHEBI:597326"/>
    </cofactor>
</comment>
<reference evidence="8 9" key="1">
    <citation type="submission" date="2018-06" db="EMBL/GenBank/DDBJ databases">
        <authorList>
            <consortium name="Pathogen Informatics"/>
            <person name="Doyle S."/>
        </authorList>
    </citation>
    <scope>NUCLEOTIDE SEQUENCE [LARGE SCALE GENOMIC DNA]</scope>
    <source>
        <strain evidence="8 9">NCTC11190</strain>
    </source>
</reference>
<dbReference type="PANTHER" id="PTHR46383">
    <property type="entry name" value="ASPARTATE AMINOTRANSFERASE"/>
    <property type="match status" value="1"/>
</dbReference>
<dbReference type="InterPro" id="IPR050596">
    <property type="entry name" value="AspAT/PAT-like"/>
</dbReference>
<dbReference type="Proteomes" id="UP000255233">
    <property type="component" value="Unassembled WGS sequence"/>
</dbReference>
<dbReference type="EMBL" id="UGVL01000001">
    <property type="protein sequence ID" value="SUE32832.1"/>
    <property type="molecule type" value="Genomic_DNA"/>
</dbReference>
<keyword evidence="9" id="KW-1185">Reference proteome</keyword>
<dbReference type="PROSITE" id="PS00105">
    <property type="entry name" value="AA_TRANSFER_CLASS_1"/>
    <property type="match status" value="1"/>
</dbReference>
<dbReference type="Gene3D" id="3.40.640.10">
    <property type="entry name" value="Type I PLP-dependent aspartate aminotransferase-like (Major domain)"/>
    <property type="match status" value="1"/>
</dbReference>
<keyword evidence="3 6" id="KW-0032">Aminotransferase</keyword>
<gene>
    <name evidence="8" type="primary">aspC_1</name>
    <name evidence="8" type="ORF">NCTC11190_00012</name>
</gene>
<dbReference type="GO" id="GO:0006520">
    <property type="term" value="P:amino acid metabolic process"/>
    <property type="evidence" value="ECO:0007669"/>
    <property type="project" value="InterPro"/>
</dbReference>
<dbReference type="STRING" id="880526.GCA_000427365_01426"/>
<dbReference type="RefSeq" id="WP_027291108.1">
    <property type="nucleotide sequence ID" value="NZ_CALVFX010000016.1"/>
</dbReference>
<dbReference type="InterPro" id="IPR015421">
    <property type="entry name" value="PyrdxlP-dep_Trfase_major"/>
</dbReference>
<dbReference type="AlphaFoldDB" id="A0A379MQC5"/>
<dbReference type="InterPro" id="IPR004838">
    <property type="entry name" value="NHTrfase_class1_PyrdxlP-BS"/>
</dbReference>
<keyword evidence="5" id="KW-0663">Pyridoxal phosphate</keyword>
<evidence type="ECO:0000256" key="1">
    <source>
        <dbReference type="ARBA" id="ARBA00001933"/>
    </source>
</evidence>
<dbReference type="GO" id="GO:0030170">
    <property type="term" value="F:pyridoxal phosphate binding"/>
    <property type="evidence" value="ECO:0007669"/>
    <property type="project" value="InterPro"/>
</dbReference>
<dbReference type="OrthoDB" id="1112630at2"/>
<dbReference type="Pfam" id="PF00155">
    <property type="entry name" value="Aminotran_1_2"/>
    <property type="match status" value="1"/>
</dbReference>
<dbReference type="PANTHER" id="PTHR46383:SF1">
    <property type="entry name" value="ASPARTATE AMINOTRANSFERASE"/>
    <property type="match status" value="1"/>
</dbReference>
<evidence type="ECO:0000256" key="2">
    <source>
        <dbReference type="ARBA" id="ARBA00007441"/>
    </source>
</evidence>
<feature type="domain" description="Aminotransferase class I/classII large" evidence="7">
    <location>
        <begin position="54"/>
        <end position="355"/>
    </location>
</feature>
<dbReference type="GO" id="GO:0008483">
    <property type="term" value="F:transaminase activity"/>
    <property type="evidence" value="ECO:0007669"/>
    <property type="project" value="UniProtKB-KW"/>
</dbReference>
<evidence type="ECO:0000259" key="7">
    <source>
        <dbReference type="Pfam" id="PF00155"/>
    </source>
</evidence>
<evidence type="ECO:0000256" key="3">
    <source>
        <dbReference type="ARBA" id="ARBA00022576"/>
    </source>
</evidence>
<proteinExistence type="inferred from homology"/>
<accession>A0A379MQC5</accession>
<name>A0A379MQC5_9BACT</name>
<evidence type="ECO:0000256" key="4">
    <source>
        <dbReference type="ARBA" id="ARBA00022679"/>
    </source>
</evidence>
<sequence>MEIKKSGAALSKIVQIGEKLKKLTAETGQEYLPLNRGVNAVVNIDLREVVANMDFNSNDIQVYPPGPGFPALRQAINDEYFGGKSSPDNILISAGGMNALDLVVQTVGMGKLYLPVYYWGCYFQMLTVRGIGNAEYMAQSDLEGMIPELKGNAVLICDPGNPLGEKYDDEQQFALIKKLNDAGIVVFFDSPYRRIFYDKTDNYYQRLMALENVIITESFSKSVGLSGQRLGFIHTTNKELHDELEIRLMYCTNGVNAFAQQLILRLLTTPEGIRAASDFKAATARDIALNIEYLKQRGLLAEEYYHASTPTGIFVVVNRTEEELLAHRIGSVSLSFFTKSQKEKASKFARICVSAPHRKFVEYFDAVQ</sequence>
<dbReference type="SUPFAM" id="SSF53383">
    <property type="entry name" value="PLP-dependent transferases"/>
    <property type="match status" value="1"/>
</dbReference>
<keyword evidence="4 6" id="KW-0808">Transferase</keyword>
<dbReference type="EC" id="2.6.1.-" evidence="6"/>
<evidence type="ECO:0000313" key="9">
    <source>
        <dbReference type="Proteomes" id="UP000255233"/>
    </source>
</evidence>
<evidence type="ECO:0000256" key="5">
    <source>
        <dbReference type="ARBA" id="ARBA00022898"/>
    </source>
</evidence>
<protein>
    <recommendedName>
        <fullName evidence="6">Aminotransferase</fullName>
        <ecNumber evidence="6">2.6.1.-</ecNumber>
    </recommendedName>
</protein>
<evidence type="ECO:0000313" key="8">
    <source>
        <dbReference type="EMBL" id="SUE32832.1"/>
    </source>
</evidence>
<evidence type="ECO:0000256" key="6">
    <source>
        <dbReference type="RuleBase" id="RU000481"/>
    </source>
</evidence>